<evidence type="ECO:0000313" key="2">
    <source>
        <dbReference type="Proteomes" id="UP000291562"/>
    </source>
</evidence>
<keyword evidence="1" id="KW-0378">Hydrolase</keyword>
<dbReference type="AlphaFoldDB" id="A0A411HG33"/>
<reference evidence="1 2" key="1">
    <citation type="submission" date="2019-01" db="EMBL/GenBank/DDBJ databases">
        <title>Pseudolysobacter antarctica gen. nov., sp. nov., isolated from Fildes Peninsula, Antarctica.</title>
        <authorList>
            <person name="Wei Z."/>
            <person name="Peng F."/>
        </authorList>
    </citation>
    <scope>NUCLEOTIDE SEQUENCE [LARGE SCALE GENOMIC DNA]</scope>
    <source>
        <strain evidence="1 2">AQ6-296</strain>
    </source>
</reference>
<organism evidence="1 2">
    <name type="scientific">Pseudolysobacter antarcticus</name>
    <dbReference type="NCBI Taxonomy" id="2511995"/>
    <lineage>
        <taxon>Bacteria</taxon>
        <taxon>Pseudomonadati</taxon>
        <taxon>Pseudomonadota</taxon>
        <taxon>Gammaproteobacteria</taxon>
        <taxon>Lysobacterales</taxon>
        <taxon>Rhodanobacteraceae</taxon>
        <taxon>Pseudolysobacter</taxon>
    </lineage>
</organism>
<dbReference type="Gene3D" id="3.40.50.1820">
    <property type="entry name" value="alpha/beta hydrolase"/>
    <property type="match status" value="1"/>
</dbReference>
<evidence type="ECO:0000313" key="1">
    <source>
        <dbReference type="EMBL" id="QBB69455.1"/>
    </source>
</evidence>
<dbReference type="InterPro" id="IPR029058">
    <property type="entry name" value="AB_hydrolase_fold"/>
</dbReference>
<gene>
    <name evidence="1" type="ORF">ELE36_03170</name>
</gene>
<dbReference type="Proteomes" id="UP000291562">
    <property type="component" value="Chromosome"/>
</dbReference>
<keyword evidence="2" id="KW-1185">Reference proteome</keyword>
<dbReference type="OrthoDB" id="489469at2"/>
<dbReference type="KEGG" id="xbc:ELE36_03170"/>
<name>A0A411HG33_9GAMM</name>
<dbReference type="SUPFAM" id="SSF53474">
    <property type="entry name" value="alpha/beta-Hydrolases"/>
    <property type="match status" value="1"/>
</dbReference>
<accession>A0A411HG33</accession>
<dbReference type="GO" id="GO:0016787">
    <property type="term" value="F:hydrolase activity"/>
    <property type="evidence" value="ECO:0007669"/>
    <property type="project" value="UniProtKB-KW"/>
</dbReference>
<proteinExistence type="predicted"/>
<sequence length="445" mass="48205">MLVIVHGWSDSADSFDFLAGLLRKANPALSVATIRLADYVSMDDEVTYADLRNAMNTAWKSTGLPTAPRSVDVIVHSTGALVVRDWMTAFFQPATNPIKRLVMLAPANFGSPLATTGQSFLGRVVKGFKLNEPFQTGTHILKGLELASPYSWNLALKDRFDPANVWYGPNRVLCTVLVGTIGYSGIRAIANSAGSDGTVRVSTANLNPILIRADFSTDPQNPVYESIAHVGRTAFLRLAGENHGTIAQGGTNPDTLPRILDALATDDATFEDYCDALQAASGTLEVSQDLDKNTQGYQNTVIHLIDNQAQPVTDYLIEAYVPSGDTAPTADDVDDELTKTVQEDVLVDAHVYSDDKSYRALLFNCTRLKGLLTSVGKNLEISVTALPQVKAKSAGYKTFGYDDVGGILLTPAQQNAMFGADRTILIQITIRREQSPDLFVFRAPK</sequence>
<protein>
    <submittedName>
        <fullName evidence="1">Alpha/beta hydrolase</fullName>
    </submittedName>
</protein>
<dbReference type="RefSeq" id="WP_129831711.1">
    <property type="nucleotide sequence ID" value="NZ_CP035704.1"/>
</dbReference>
<dbReference type="EMBL" id="CP035704">
    <property type="protein sequence ID" value="QBB69455.1"/>
    <property type="molecule type" value="Genomic_DNA"/>
</dbReference>